<evidence type="ECO:0000256" key="2">
    <source>
        <dbReference type="ARBA" id="ARBA00001974"/>
    </source>
</evidence>
<keyword evidence="7 11" id="KW-0285">Flavoprotein</keyword>
<evidence type="ECO:0000256" key="3">
    <source>
        <dbReference type="ARBA" id="ARBA00004744"/>
    </source>
</evidence>
<reference evidence="13" key="1">
    <citation type="submission" date="2022-07" db="EMBL/GenBank/DDBJ databases">
        <title>Complete genome of CX2.</title>
        <authorList>
            <person name="Cao G."/>
        </authorList>
    </citation>
    <scope>NUCLEOTIDE SEQUENCE</scope>
    <source>
        <strain evidence="13">CX2</strain>
    </source>
</reference>
<evidence type="ECO:0000313" key="14">
    <source>
        <dbReference type="Proteomes" id="UP001060325"/>
    </source>
</evidence>
<keyword evidence="14" id="KW-1185">Reference proteome</keyword>
<evidence type="ECO:0000256" key="9">
    <source>
        <dbReference type="ARBA" id="ARBA00023002"/>
    </source>
</evidence>
<dbReference type="Proteomes" id="UP001060325">
    <property type="component" value="Chromosome"/>
</dbReference>
<dbReference type="SUPFAM" id="SSF54373">
    <property type="entry name" value="FAD-linked reductases, C-terminal domain"/>
    <property type="match status" value="1"/>
</dbReference>
<evidence type="ECO:0000256" key="4">
    <source>
        <dbReference type="ARBA" id="ARBA00008310"/>
    </source>
</evidence>
<keyword evidence="9 11" id="KW-0560">Oxidoreductase</keyword>
<evidence type="ECO:0000256" key="10">
    <source>
        <dbReference type="ARBA" id="ARBA00023133"/>
    </source>
</evidence>
<keyword evidence="11" id="KW-0963">Cytoplasm</keyword>
<keyword evidence="10 11" id="KW-0350">Heme biosynthesis</keyword>
<gene>
    <name evidence="13" type="primary">hemG</name>
    <name evidence="13" type="ORF">NMQ00_13050</name>
</gene>
<evidence type="ECO:0000256" key="1">
    <source>
        <dbReference type="ARBA" id="ARBA00001755"/>
    </source>
</evidence>
<proteinExistence type="inferred from homology"/>
<protein>
    <recommendedName>
        <fullName evidence="6 11">Coproporphyrinogen III oxidase</fullName>
        <ecNumber evidence="5 11">1.3.3.15</ecNumber>
    </recommendedName>
</protein>
<comment type="catalytic activity">
    <reaction evidence="1">
        <text>coproporphyrinogen III + 3 O2 = coproporphyrin III + 3 H2O2</text>
        <dbReference type="Rhea" id="RHEA:43436"/>
        <dbReference type="ChEBI" id="CHEBI:15379"/>
        <dbReference type="ChEBI" id="CHEBI:16240"/>
        <dbReference type="ChEBI" id="CHEBI:57309"/>
        <dbReference type="ChEBI" id="CHEBI:131725"/>
        <dbReference type="EC" id="1.3.3.15"/>
    </reaction>
    <physiologicalReaction direction="left-to-right" evidence="1">
        <dbReference type="Rhea" id="RHEA:43437"/>
    </physiologicalReaction>
</comment>
<dbReference type="Pfam" id="PF01593">
    <property type="entry name" value="Amino_oxidase"/>
    <property type="match status" value="1"/>
</dbReference>
<evidence type="ECO:0000256" key="11">
    <source>
        <dbReference type="RuleBase" id="RU364052"/>
    </source>
</evidence>
<evidence type="ECO:0000256" key="5">
    <source>
        <dbReference type="ARBA" id="ARBA00012402"/>
    </source>
</evidence>
<accession>A0ABY5FM46</accession>
<evidence type="ECO:0000313" key="13">
    <source>
        <dbReference type="EMBL" id="UTT42454.1"/>
    </source>
</evidence>
<organism evidence="13 14">
    <name type="scientific">Exiguobacterium aurantiacum</name>
    <dbReference type="NCBI Taxonomy" id="33987"/>
    <lineage>
        <taxon>Bacteria</taxon>
        <taxon>Bacillati</taxon>
        <taxon>Bacillota</taxon>
        <taxon>Bacilli</taxon>
        <taxon>Bacillales</taxon>
        <taxon>Bacillales Family XII. Incertae Sedis</taxon>
        <taxon>Exiguobacterium</taxon>
    </lineage>
</organism>
<dbReference type="SUPFAM" id="SSF51905">
    <property type="entry name" value="FAD/NAD(P)-binding domain"/>
    <property type="match status" value="1"/>
</dbReference>
<dbReference type="EC" id="1.3.3.15" evidence="5 11"/>
<feature type="domain" description="Amine oxidase" evidence="12">
    <location>
        <begin position="14"/>
        <end position="447"/>
    </location>
</feature>
<sequence>MNRLNNIAIIGGGITGMAAAYYAKQAGAHVTMYESSDRIGGKIKTVYRDGFVLECGPDGYMARKPTLTELITELGLDDDLVRSMTGTSYIYVRNQLRQMPAGSVMGIPTKFWPMVKTDLFTWRGKLRAGMDLVLPRVYTGTDISLDTFFRTRLGSEVVEAMIEPLLSGIYNGTLDDMSIESTFPQFITIEQKTRSLILGMKALTPPVQAGVKPREAGKFLSLQQGLGVLIEALRPSIDRLYTETKVASVRAHEVTLADGTTESFDSIILATSPNALGPILGLQEAEKLSELKRTSSITVLAAFDEKEVAALDGTGYVIAKAEGNALTACSWMHKKWPHMAPKHKALLRVYIGSEYVPDLLAKSDETIAGFALRELRKIQHVGTPIFTKVERHIDTMPQYEVGHKQYVRAFEERLSTLDGVEACGAILHGVGLPDCVDSAKQAVARVMAGQAVSV</sequence>
<keyword evidence="8 11" id="KW-0274">FAD</keyword>
<dbReference type="InterPro" id="IPR036188">
    <property type="entry name" value="FAD/NAD-bd_sf"/>
</dbReference>
<comment type="cofactor">
    <cofactor evidence="2 11">
        <name>FAD</name>
        <dbReference type="ChEBI" id="CHEBI:57692"/>
    </cofactor>
</comment>
<dbReference type="Gene3D" id="3.50.50.60">
    <property type="entry name" value="FAD/NAD(P)-binding domain"/>
    <property type="match status" value="1"/>
</dbReference>
<dbReference type="InterPro" id="IPR002937">
    <property type="entry name" value="Amino_oxidase"/>
</dbReference>
<evidence type="ECO:0000256" key="6">
    <source>
        <dbReference type="ARBA" id="ARBA00019046"/>
    </source>
</evidence>
<dbReference type="InterPro" id="IPR050464">
    <property type="entry name" value="Zeta_carotene_desat/Oxidored"/>
</dbReference>
<comment type="function">
    <text evidence="11">Involved in coproporphyrin-dependent heme b biosynthesis. Catalyzes the oxidation of coproporphyrinogen III to coproporphyrin III.</text>
</comment>
<comment type="subcellular location">
    <subcellularLocation>
        <location evidence="11">Cytoplasm</location>
    </subcellularLocation>
</comment>
<name>A0ABY5FM46_9BACL</name>
<dbReference type="RefSeq" id="WP_255177028.1">
    <property type="nucleotide sequence ID" value="NZ_CP101462.1"/>
</dbReference>
<dbReference type="NCBIfam" id="TIGR00562">
    <property type="entry name" value="proto_IX_ox"/>
    <property type="match status" value="1"/>
</dbReference>
<dbReference type="PANTHER" id="PTHR42923">
    <property type="entry name" value="PROTOPORPHYRINOGEN OXIDASE"/>
    <property type="match status" value="1"/>
</dbReference>
<comment type="similarity">
    <text evidence="4 11">Belongs to the protoporphyrinogen/coproporphyrinogen oxidase family. Coproporphyrinogen III oxidase subfamily.</text>
</comment>
<dbReference type="Gene3D" id="3.90.660.20">
    <property type="entry name" value="Protoporphyrinogen oxidase, mitochondrial, domain 2"/>
    <property type="match status" value="1"/>
</dbReference>
<dbReference type="PANTHER" id="PTHR42923:SF3">
    <property type="entry name" value="PROTOPORPHYRINOGEN OXIDASE"/>
    <property type="match status" value="1"/>
</dbReference>
<dbReference type="GO" id="GO:0004729">
    <property type="term" value="F:oxygen-dependent protoporphyrinogen oxidase activity"/>
    <property type="evidence" value="ECO:0007669"/>
    <property type="project" value="UniProtKB-EC"/>
</dbReference>
<evidence type="ECO:0000259" key="12">
    <source>
        <dbReference type="Pfam" id="PF01593"/>
    </source>
</evidence>
<dbReference type="InterPro" id="IPR004572">
    <property type="entry name" value="Protoporphyrinogen_oxidase"/>
</dbReference>
<evidence type="ECO:0000256" key="7">
    <source>
        <dbReference type="ARBA" id="ARBA00022630"/>
    </source>
</evidence>
<dbReference type="Gene3D" id="1.10.3110.10">
    <property type="entry name" value="protoporphyrinogen ix oxidase, domain 3"/>
    <property type="match status" value="1"/>
</dbReference>
<comment type="pathway">
    <text evidence="3 11">Porphyrin-containing compound metabolism; protoheme biosynthesis.</text>
</comment>
<evidence type="ECO:0000256" key="8">
    <source>
        <dbReference type="ARBA" id="ARBA00022827"/>
    </source>
</evidence>
<dbReference type="EMBL" id="CP101462">
    <property type="protein sequence ID" value="UTT42454.1"/>
    <property type="molecule type" value="Genomic_DNA"/>
</dbReference>